<dbReference type="EMBL" id="REGA01000033">
    <property type="protein sequence ID" value="RQG89633.1"/>
    <property type="molecule type" value="Genomic_DNA"/>
</dbReference>
<evidence type="ECO:0008006" key="4">
    <source>
        <dbReference type="Google" id="ProtNLM"/>
    </source>
</evidence>
<dbReference type="Proteomes" id="UP000282323">
    <property type="component" value="Unassembled WGS sequence"/>
</dbReference>
<name>A0A3N6LL39_NATCH</name>
<evidence type="ECO:0000313" key="3">
    <source>
        <dbReference type="Proteomes" id="UP000282323"/>
    </source>
</evidence>
<dbReference type="SUPFAM" id="SSF49777">
    <property type="entry name" value="PEBP-like"/>
    <property type="match status" value="1"/>
</dbReference>
<dbReference type="Pfam" id="PF01161">
    <property type="entry name" value="PBP"/>
    <property type="match status" value="1"/>
</dbReference>
<keyword evidence="3" id="KW-1185">Reference proteome</keyword>
<dbReference type="OrthoDB" id="28720at2157"/>
<evidence type="ECO:0000256" key="1">
    <source>
        <dbReference type="SAM" id="MobiDB-lite"/>
    </source>
</evidence>
<proteinExistence type="predicted"/>
<protein>
    <recommendedName>
        <fullName evidence="4">YbhB/YbcL family Raf kinase inhibitor-like protein</fullName>
    </recommendedName>
</protein>
<sequence>MDSGIGTIPQGWDAENATEGYSDYVEQGYEGASPPEDSHDYHFKLLALDSELGTPEETRKRRLGSTIAMEAEVLAATEIIGTYDADQGTAC</sequence>
<dbReference type="AlphaFoldDB" id="A0A3N6LL39"/>
<dbReference type="InterPro" id="IPR008914">
    <property type="entry name" value="PEBP"/>
</dbReference>
<accession>A0A3N6LL39</accession>
<comment type="caution">
    <text evidence="2">The sequence shown here is derived from an EMBL/GenBank/DDBJ whole genome shotgun (WGS) entry which is preliminary data.</text>
</comment>
<organism evidence="2 3">
    <name type="scientific">Natrarchaeobius chitinivorans</name>
    <dbReference type="NCBI Taxonomy" id="1679083"/>
    <lineage>
        <taxon>Archaea</taxon>
        <taxon>Methanobacteriati</taxon>
        <taxon>Methanobacteriota</taxon>
        <taxon>Stenosarchaea group</taxon>
        <taxon>Halobacteria</taxon>
        <taxon>Halobacteriales</taxon>
        <taxon>Natrialbaceae</taxon>
        <taxon>Natrarchaeobius</taxon>
    </lineage>
</organism>
<evidence type="ECO:0000313" key="2">
    <source>
        <dbReference type="EMBL" id="RQG89633.1"/>
    </source>
</evidence>
<feature type="region of interest" description="Disordered" evidence="1">
    <location>
        <begin position="1"/>
        <end position="38"/>
    </location>
</feature>
<dbReference type="Gene3D" id="3.90.280.10">
    <property type="entry name" value="PEBP-like"/>
    <property type="match status" value="1"/>
</dbReference>
<gene>
    <name evidence="2" type="ORF">EA473_21740</name>
</gene>
<reference evidence="2 3" key="1">
    <citation type="submission" date="2018-10" db="EMBL/GenBank/DDBJ databases">
        <title>Natrarchaeobius chitinivorans gen. nov., sp. nov., and Natrarchaeobius haloalkaliphilus sp. nov., alkaliphilic, chitin-utilizing haloarchaea from hypersaline alkaline lakes.</title>
        <authorList>
            <person name="Sorokin D.Y."/>
            <person name="Elcheninov A.G."/>
            <person name="Kostrikina N.A."/>
            <person name="Bale N.J."/>
            <person name="Sinninghe Damste J.S."/>
            <person name="Khijniak T.V."/>
            <person name="Kublanov I.V."/>
            <person name="Toshchakov S.V."/>
        </authorList>
    </citation>
    <scope>NUCLEOTIDE SEQUENCE [LARGE SCALE GENOMIC DNA]</scope>
    <source>
        <strain evidence="2 3">AArcht4T</strain>
    </source>
</reference>
<dbReference type="InterPro" id="IPR036610">
    <property type="entry name" value="PEBP-like_sf"/>
</dbReference>